<dbReference type="RefSeq" id="WP_080919347.1">
    <property type="nucleotide sequence ID" value="NZ_MDET01000012.1"/>
</dbReference>
<evidence type="ECO:0008006" key="5">
    <source>
        <dbReference type="Google" id="ProtNLM"/>
    </source>
</evidence>
<gene>
    <name evidence="3" type="ORF">BFN67_02470</name>
</gene>
<protein>
    <recommendedName>
        <fullName evidence="5">DUF3035 domain-containing protein</fullName>
    </recommendedName>
</protein>
<proteinExistence type="predicted"/>
<name>A0A1V8RRN7_9HYPH</name>
<feature type="region of interest" description="Disordered" evidence="1">
    <location>
        <begin position="36"/>
        <end position="135"/>
    </location>
</feature>
<dbReference type="EMBL" id="MDET01000012">
    <property type="protein sequence ID" value="OQM75794.1"/>
    <property type="molecule type" value="Genomic_DNA"/>
</dbReference>
<keyword evidence="2" id="KW-0732">Signal</keyword>
<feature type="signal peptide" evidence="2">
    <location>
        <begin position="1"/>
        <end position="32"/>
    </location>
</feature>
<evidence type="ECO:0000256" key="2">
    <source>
        <dbReference type="SAM" id="SignalP"/>
    </source>
</evidence>
<dbReference type="Proteomes" id="UP000191905">
    <property type="component" value="Unassembled WGS sequence"/>
</dbReference>
<keyword evidence="4" id="KW-1185">Reference proteome</keyword>
<reference evidence="3 4" key="1">
    <citation type="journal article" date="2016" name="Int. J. Syst. Evol. Microbiol.">
        <title>Pseudaminobacter manganicus sp. nov., isolated from sludge of a manganese mine.</title>
        <authorList>
            <person name="Li J."/>
            <person name="Huang J."/>
            <person name="Liao S."/>
            <person name="Wang G."/>
        </authorList>
    </citation>
    <scope>NUCLEOTIDE SEQUENCE [LARGE SCALE GENOMIC DNA]</scope>
    <source>
        <strain evidence="3 4">JH-7</strain>
    </source>
</reference>
<dbReference type="AlphaFoldDB" id="A0A1V8RRN7"/>
<feature type="compositionally biased region" description="Basic and acidic residues" evidence="1">
    <location>
        <begin position="114"/>
        <end position="135"/>
    </location>
</feature>
<sequence length="135" mass="13738">MTYSVAKTAFSSFPPFCRMALMAVLLLPAGCAGGGAVDSGPQASSSATDMQGPKDTGAFPNLNIVPKSAAPQFTPDQSRAKLAQLKAVQTSQASPRSAPPPSDASTLSTLAKTHGGETLESIEGKCDPALDPNCK</sequence>
<accession>A0A1V8RRN7</accession>
<evidence type="ECO:0000313" key="4">
    <source>
        <dbReference type="Proteomes" id="UP000191905"/>
    </source>
</evidence>
<comment type="caution">
    <text evidence="3">The sequence shown here is derived from an EMBL/GenBank/DDBJ whole genome shotgun (WGS) entry which is preliminary data.</text>
</comment>
<dbReference type="OrthoDB" id="8115249at2"/>
<feature type="chain" id="PRO_5012822446" description="DUF3035 domain-containing protein" evidence="2">
    <location>
        <begin position="33"/>
        <end position="135"/>
    </location>
</feature>
<evidence type="ECO:0000256" key="1">
    <source>
        <dbReference type="SAM" id="MobiDB-lite"/>
    </source>
</evidence>
<dbReference type="STRING" id="1873176.BFN67_02470"/>
<evidence type="ECO:0000313" key="3">
    <source>
        <dbReference type="EMBL" id="OQM75794.1"/>
    </source>
</evidence>
<organism evidence="3 4">
    <name type="scientific">Manganibacter manganicus</name>
    <dbReference type="NCBI Taxonomy" id="1873176"/>
    <lineage>
        <taxon>Bacteria</taxon>
        <taxon>Pseudomonadati</taxon>
        <taxon>Pseudomonadota</taxon>
        <taxon>Alphaproteobacteria</taxon>
        <taxon>Hyphomicrobiales</taxon>
        <taxon>Phyllobacteriaceae</taxon>
        <taxon>Manganibacter</taxon>
    </lineage>
</organism>